<keyword evidence="2" id="KW-1185">Reference proteome</keyword>
<accession>A0ACC3SGT8</accession>
<organism evidence="1 2">
    <name type="scientific">Zalaria obscura</name>
    <dbReference type="NCBI Taxonomy" id="2024903"/>
    <lineage>
        <taxon>Eukaryota</taxon>
        <taxon>Fungi</taxon>
        <taxon>Dikarya</taxon>
        <taxon>Ascomycota</taxon>
        <taxon>Pezizomycotina</taxon>
        <taxon>Dothideomycetes</taxon>
        <taxon>Dothideomycetidae</taxon>
        <taxon>Dothideales</taxon>
        <taxon>Zalariaceae</taxon>
        <taxon>Zalaria</taxon>
    </lineage>
</organism>
<dbReference type="EMBL" id="JAMKPW020000011">
    <property type="protein sequence ID" value="KAK8213458.1"/>
    <property type="molecule type" value="Genomic_DNA"/>
</dbReference>
<reference evidence="1" key="1">
    <citation type="submission" date="2024-02" db="EMBL/GenBank/DDBJ databases">
        <title>Metagenome Assembled Genome of Zalaria obscura JY119.</title>
        <authorList>
            <person name="Vighnesh L."/>
            <person name="Jagadeeshwari U."/>
            <person name="Venkata Ramana C."/>
            <person name="Sasikala C."/>
        </authorList>
    </citation>
    <scope>NUCLEOTIDE SEQUENCE</scope>
    <source>
        <strain evidence="1">JY119</strain>
    </source>
</reference>
<proteinExistence type="predicted"/>
<name>A0ACC3SGT8_9PEZI</name>
<comment type="caution">
    <text evidence="1">The sequence shown here is derived from an EMBL/GenBank/DDBJ whole genome shotgun (WGS) entry which is preliminary data.</text>
</comment>
<gene>
    <name evidence="1" type="ORF">M8818_002759</name>
</gene>
<dbReference type="Proteomes" id="UP001320706">
    <property type="component" value="Unassembled WGS sequence"/>
</dbReference>
<sequence>MSHILLPATTYKPHMQARWQSRNTIIEDEPQTTLRQLSQLNMISPIEEDFPTPRANDRTDYLTPSSDATSDRSSMWIPSASAAPSLDGSLTSEELAMSSCPSTPELQECIEAEGEWEPPIQLDPAAFETLHQLTPEEEREDQLDTVIEIPQEAMQEMQEIIRDTPRRSTFDEISRTPESEIEEPFSALSVPSPGGFFSSLDSSSKQTWSMESQVPSTSTAEQFYGVPWRSSSNDVVERSINVASPQSEGPLTARRTVFSPTEVIEVADITSMIGPFEYSETYQQELKQTAAASFDRTKLWLNTQTSYLTSIAEESIIEDFKNVPGAVPTTPELTTTPLATSSPSKKSVRTGYFSVEKSIGADGEITILSFATILTYTHTHISMLPTHSQPYVTEPLDTPPYSRHPDAKHTAYLGHASASPRIQGSETARQPQRHE</sequence>
<evidence type="ECO:0000313" key="1">
    <source>
        <dbReference type="EMBL" id="KAK8213458.1"/>
    </source>
</evidence>
<evidence type="ECO:0000313" key="2">
    <source>
        <dbReference type="Proteomes" id="UP001320706"/>
    </source>
</evidence>
<protein>
    <submittedName>
        <fullName evidence="1">Uncharacterized protein</fullName>
    </submittedName>
</protein>